<evidence type="ECO:0000256" key="2">
    <source>
        <dbReference type="ARBA" id="ARBA00009637"/>
    </source>
</evidence>
<protein>
    <recommendedName>
        <fullName evidence="4 8">L-ectoine synthase</fullName>
        <ecNumber evidence="3 8">4.2.1.108</ecNumber>
    </recommendedName>
    <alternativeName>
        <fullName evidence="6 8">N-acetyldiaminobutyrate dehydratase</fullName>
    </alternativeName>
</protein>
<accession>A0A8J3FXK5</accession>
<evidence type="ECO:0000256" key="3">
    <source>
        <dbReference type="ARBA" id="ARBA00013192"/>
    </source>
</evidence>
<dbReference type="HAMAP" id="MF_01255">
    <property type="entry name" value="Ectoine_synth"/>
    <property type="match status" value="1"/>
</dbReference>
<name>A0A8J3FXK5_9PSEU</name>
<dbReference type="GO" id="GO:0033990">
    <property type="term" value="F:ectoine synthase activity"/>
    <property type="evidence" value="ECO:0007669"/>
    <property type="project" value="UniProtKB-EC"/>
</dbReference>
<dbReference type="InterPro" id="IPR014710">
    <property type="entry name" value="RmlC-like_jellyroll"/>
</dbReference>
<comment type="caution">
    <text evidence="9">The sequence shown here is derived from an EMBL/GenBank/DDBJ whole genome shotgun (WGS) entry which is preliminary data.</text>
</comment>
<organism evidence="9 10">
    <name type="scientific">Longimycelium tulufanense</name>
    <dbReference type="NCBI Taxonomy" id="907463"/>
    <lineage>
        <taxon>Bacteria</taxon>
        <taxon>Bacillati</taxon>
        <taxon>Actinomycetota</taxon>
        <taxon>Actinomycetes</taxon>
        <taxon>Pseudonocardiales</taxon>
        <taxon>Pseudonocardiaceae</taxon>
        <taxon>Longimycelium</taxon>
    </lineage>
</organism>
<comment type="function">
    <text evidence="8">Catalyzes the circularization of gamma-N-acetyl-alpha,gamma-diaminobutyric acid (ADABA) to ectoine (1,4,5,6-tetrahydro-2-methyl-4-pyrimidine carboxylic acid), which is an excellent osmoprotectant.</text>
</comment>
<evidence type="ECO:0000313" key="10">
    <source>
        <dbReference type="Proteomes" id="UP000637578"/>
    </source>
</evidence>
<dbReference type="EMBL" id="BMMK01000017">
    <property type="protein sequence ID" value="GGM63503.1"/>
    <property type="molecule type" value="Genomic_DNA"/>
</dbReference>
<evidence type="ECO:0000256" key="8">
    <source>
        <dbReference type="HAMAP-Rule" id="MF_01255"/>
    </source>
</evidence>
<evidence type="ECO:0000313" key="9">
    <source>
        <dbReference type="EMBL" id="GGM63503.1"/>
    </source>
</evidence>
<dbReference type="Pfam" id="PF06339">
    <property type="entry name" value="Ectoine_synth"/>
    <property type="match status" value="1"/>
</dbReference>
<dbReference type="SUPFAM" id="SSF51182">
    <property type="entry name" value="RmlC-like cupins"/>
    <property type="match status" value="1"/>
</dbReference>
<dbReference type="InterPro" id="IPR011051">
    <property type="entry name" value="RmlC_Cupin_sf"/>
</dbReference>
<gene>
    <name evidence="8 9" type="primary">ectC</name>
    <name evidence="9" type="ORF">GCM10012275_37630</name>
</gene>
<reference evidence="9" key="2">
    <citation type="submission" date="2020-09" db="EMBL/GenBank/DDBJ databases">
        <authorList>
            <person name="Sun Q."/>
            <person name="Zhou Y."/>
        </authorList>
    </citation>
    <scope>NUCLEOTIDE SEQUENCE</scope>
    <source>
        <strain evidence="9">CGMCC 4.5737</strain>
    </source>
</reference>
<dbReference type="PANTHER" id="PTHR39289:SF1">
    <property type="entry name" value="L-ECTOINE SYNTHASE"/>
    <property type="match status" value="1"/>
</dbReference>
<dbReference type="AlphaFoldDB" id="A0A8J3FXK5"/>
<reference evidence="9" key="1">
    <citation type="journal article" date="2014" name="Int. J. Syst. Evol. Microbiol.">
        <title>Complete genome sequence of Corynebacterium casei LMG S-19264T (=DSM 44701T), isolated from a smear-ripened cheese.</title>
        <authorList>
            <consortium name="US DOE Joint Genome Institute (JGI-PGF)"/>
            <person name="Walter F."/>
            <person name="Albersmeier A."/>
            <person name="Kalinowski J."/>
            <person name="Ruckert C."/>
        </authorList>
    </citation>
    <scope>NUCLEOTIDE SEQUENCE</scope>
    <source>
        <strain evidence="9">CGMCC 4.5737</strain>
    </source>
</reference>
<dbReference type="GO" id="GO:0019491">
    <property type="term" value="P:ectoine biosynthetic process"/>
    <property type="evidence" value="ECO:0007669"/>
    <property type="project" value="UniProtKB-UniRule"/>
</dbReference>
<dbReference type="UniPathway" id="UPA00067">
    <property type="reaction ID" value="UER00123"/>
</dbReference>
<proteinExistence type="inferred from homology"/>
<dbReference type="InterPro" id="IPR010462">
    <property type="entry name" value="Ectoine_synth"/>
</dbReference>
<dbReference type="Proteomes" id="UP000637578">
    <property type="component" value="Unassembled WGS sequence"/>
</dbReference>
<comment type="similarity">
    <text evidence="2 8">Belongs to the ectoine synthase family.</text>
</comment>
<dbReference type="CDD" id="cd06978">
    <property type="entry name" value="cupin_EctC"/>
    <property type="match status" value="1"/>
</dbReference>
<dbReference type="EC" id="4.2.1.108" evidence="3 8"/>
<evidence type="ECO:0000256" key="7">
    <source>
        <dbReference type="ARBA" id="ARBA00048714"/>
    </source>
</evidence>
<sequence length="127" mass="14306">MFVRSLDEVKGTDRDVDWGNGRSYRLLVESDNMGYTICHTVVRAGTTSLLRYQNHLESCYCIAGEGEIEDMAGKVYPIRTGDLYALDQHDQHYLRAGAGDLILISVFNPPLKGHERHHLGRSHPSGY</sequence>
<keyword evidence="10" id="KW-1185">Reference proteome</keyword>
<evidence type="ECO:0000256" key="5">
    <source>
        <dbReference type="ARBA" id="ARBA00023239"/>
    </source>
</evidence>
<dbReference type="RefSeq" id="WP_189059422.1">
    <property type="nucleotide sequence ID" value="NZ_BMMK01000017.1"/>
</dbReference>
<evidence type="ECO:0000256" key="1">
    <source>
        <dbReference type="ARBA" id="ARBA00005181"/>
    </source>
</evidence>
<dbReference type="PANTHER" id="PTHR39289">
    <property type="match status" value="1"/>
</dbReference>
<evidence type="ECO:0000256" key="4">
    <source>
        <dbReference type="ARBA" id="ARBA00019707"/>
    </source>
</evidence>
<evidence type="ECO:0000256" key="6">
    <source>
        <dbReference type="ARBA" id="ARBA00033271"/>
    </source>
</evidence>
<comment type="pathway">
    <text evidence="1 8">Amine and polyamine biosynthesis; ectoine biosynthesis; L-ectoine from L-aspartate 4-semialdehyde: step 3/3.</text>
</comment>
<comment type="catalytic activity">
    <reaction evidence="7 8">
        <text>(2S)-4-acetamido-2-aminobutanoate = L-ectoine + H2O</text>
        <dbReference type="Rhea" id="RHEA:17281"/>
        <dbReference type="ChEBI" id="CHEBI:15377"/>
        <dbReference type="ChEBI" id="CHEBI:58515"/>
        <dbReference type="ChEBI" id="CHEBI:58929"/>
        <dbReference type="EC" id="4.2.1.108"/>
    </reaction>
</comment>
<dbReference type="NCBIfam" id="NF009806">
    <property type="entry name" value="PRK13290.1"/>
    <property type="match status" value="1"/>
</dbReference>
<keyword evidence="5 8" id="KW-0456">Lyase</keyword>
<dbReference type="Gene3D" id="2.60.120.10">
    <property type="entry name" value="Jelly Rolls"/>
    <property type="match status" value="1"/>
</dbReference>